<gene>
    <name evidence="5" type="ORF">M430DRAFT_101646</name>
</gene>
<dbReference type="GO" id="GO:0001522">
    <property type="term" value="P:pseudouridine synthesis"/>
    <property type="evidence" value="ECO:0007669"/>
    <property type="project" value="InterPro"/>
</dbReference>
<dbReference type="InterPro" id="IPR011760">
    <property type="entry name" value="PsdUridine_synth_TruD_insert"/>
</dbReference>
<protein>
    <recommendedName>
        <fullName evidence="4">TRUD domain-containing protein</fullName>
    </recommendedName>
</protein>
<dbReference type="RefSeq" id="XP_024721113.1">
    <property type="nucleotide sequence ID" value="XM_024860732.1"/>
</dbReference>
<dbReference type="PANTHER" id="PTHR13326:SF21">
    <property type="entry name" value="PSEUDOURIDYLATE SYNTHASE PUS7L"/>
    <property type="match status" value="1"/>
</dbReference>
<feature type="compositionally biased region" description="Polar residues" evidence="3">
    <location>
        <begin position="125"/>
        <end position="139"/>
    </location>
</feature>
<dbReference type="NCBIfam" id="TIGR00094">
    <property type="entry name" value="tRNA_TruD_broad"/>
    <property type="match status" value="1"/>
</dbReference>
<dbReference type="Proteomes" id="UP000241818">
    <property type="component" value="Unassembled WGS sequence"/>
</dbReference>
<dbReference type="GO" id="GO:0003723">
    <property type="term" value="F:RNA binding"/>
    <property type="evidence" value="ECO:0007669"/>
    <property type="project" value="InterPro"/>
</dbReference>
<feature type="region of interest" description="Disordered" evidence="3">
    <location>
        <begin position="1"/>
        <end position="49"/>
    </location>
</feature>
<reference evidence="5 6" key="1">
    <citation type="journal article" date="2018" name="New Phytol.">
        <title>Comparative genomics and transcriptomics depict ericoid mycorrhizal fungi as versatile saprotrophs and plant mutualists.</title>
        <authorList>
            <person name="Martino E."/>
            <person name="Morin E."/>
            <person name="Grelet G.A."/>
            <person name="Kuo A."/>
            <person name="Kohler A."/>
            <person name="Daghino S."/>
            <person name="Barry K.W."/>
            <person name="Cichocki N."/>
            <person name="Clum A."/>
            <person name="Dockter R.B."/>
            <person name="Hainaut M."/>
            <person name="Kuo R.C."/>
            <person name="LaButti K."/>
            <person name="Lindahl B.D."/>
            <person name="Lindquist E.A."/>
            <person name="Lipzen A."/>
            <person name="Khouja H.R."/>
            <person name="Magnuson J."/>
            <person name="Murat C."/>
            <person name="Ohm R.A."/>
            <person name="Singer S.W."/>
            <person name="Spatafora J.W."/>
            <person name="Wang M."/>
            <person name="Veneault-Fourrey C."/>
            <person name="Henrissat B."/>
            <person name="Grigoriev I.V."/>
            <person name="Martin F.M."/>
            <person name="Perotto S."/>
        </authorList>
    </citation>
    <scope>NUCLEOTIDE SEQUENCE [LARGE SCALE GENOMIC DNA]</scope>
    <source>
        <strain evidence="5 6">ATCC 22711</strain>
    </source>
</reference>
<evidence type="ECO:0000256" key="2">
    <source>
        <dbReference type="ARBA" id="ARBA00023235"/>
    </source>
</evidence>
<evidence type="ECO:0000256" key="3">
    <source>
        <dbReference type="SAM" id="MobiDB-lite"/>
    </source>
</evidence>
<dbReference type="InParanoid" id="A0A2T3B2H3"/>
<sequence length="998" mass="109783">MASAPPLQEADLGLESPRKRQKLDSPPPSISSIATTTTQPIGKPVAKMDEPMNPMVISETGFQPEREKQCAIIHFVNDSNPGFTGVLKQRYTDFIVNEIALDGSVIHLTNDKAPNFKAIAMDEAPSSSNPAQDTTSAPTASKPDDNGEGSAKDVKPDEAPAPAGSKPEGSPITSVEKPSEGTQKPAFVLSSEDDTILVQYFGAAFKDELVKFHEKILAKPEAKPAVFGSLLSSPITDRVLRGQIHQNIRRIFDSKIETTLIEDDVIKFTAALPVKPHPEGYVRRQNPRQQRSGPKGKLGWQELGGEYLHFSLYKENKNTLEVTSFLSRKLHVKPKEFGFAGTKDRRAATVQRVSIKRQYADRLASLNRELRNARVGDFKYEKHGLELGDLQGNEFTITLRDCHFGNDFHLEEAARVQFANDVVGQAVEHLKVHGFINYFGLQRFGTFDIGTDEVGKKILKEDYEGAVWAILSFNEEILAAEPNPEARGSDKIASDFIYRARAIDLFKKTGKYQSLPQAFSAEQAIIRHLSSGQKSKDYLGAIMAITRNMRTLYPHAYQSLVWNTVASERWSRYRDRVIKGDLVIVDTEAKKAAARQDEVDENGEVVVHPAEDDVGLSHEDLYQRARPLTAEEADSGRYTIFDIVLPTPGFDVEYPDNDIGDFYKEFMGSERGGGLDPAKMRRNQKDFSLSGSYRKFLGQVGKNLSFQIRTYHEDTEQLVETDLDRLNKSRPNYQRYGSQYQNSGPQNGRGRGARYDNSAGQHGGRQNGNWSNQQNGPNNDNAQQPPPSTGSTSGPPTPAVHPNLAAWQNLPAKLAADDAAAAAAYELRKPANPDDIKQPIYKETFVETSVINNEGRRTGYRSTKYIGADGQELTKEEADAINAANAKIDAKAEAMELDASNAALNAATLTSAETPTPAPGLPRKRSAGDMSSAAAEPAKPMGLSMDGAWDSFEYRGPAKIGVIIKFTLGPSMYATMALRELMKAGGVKTYKPDFSSGA</sequence>
<dbReference type="FunFam" id="3.30.2350.20:FF:000009">
    <property type="entry name" value="Pseudouridine synthase TruD/Pus7, putative"/>
    <property type="match status" value="1"/>
</dbReference>
<evidence type="ECO:0000259" key="4">
    <source>
        <dbReference type="PROSITE" id="PS50984"/>
    </source>
</evidence>
<feature type="compositionally biased region" description="Low complexity" evidence="3">
    <location>
        <begin position="30"/>
        <end position="41"/>
    </location>
</feature>
<feature type="region of interest" description="Disordered" evidence="3">
    <location>
        <begin position="123"/>
        <end position="186"/>
    </location>
</feature>
<comment type="similarity">
    <text evidence="1">Belongs to the pseudouridine synthase TruD family.</text>
</comment>
<dbReference type="InterPro" id="IPR042214">
    <property type="entry name" value="TruD_catalytic"/>
</dbReference>
<dbReference type="FunCoup" id="A0A2T3B2H3">
    <property type="interactions" value="1131"/>
</dbReference>
<feature type="region of interest" description="Disordered" evidence="3">
    <location>
        <begin position="278"/>
        <end position="297"/>
    </location>
</feature>
<dbReference type="OrthoDB" id="447290at2759"/>
<keyword evidence="6" id="KW-1185">Reference proteome</keyword>
<dbReference type="PROSITE" id="PS50984">
    <property type="entry name" value="TRUD"/>
    <property type="match status" value="1"/>
</dbReference>
<feature type="compositionally biased region" description="Polar residues" evidence="3">
    <location>
        <begin position="729"/>
        <end position="746"/>
    </location>
</feature>
<feature type="region of interest" description="Disordered" evidence="3">
    <location>
        <begin position="908"/>
        <end position="939"/>
    </location>
</feature>
<proteinExistence type="inferred from homology"/>
<dbReference type="InterPro" id="IPR001656">
    <property type="entry name" value="PsdUridine_synth_TruD"/>
</dbReference>
<feature type="compositionally biased region" description="Basic and acidic residues" evidence="3">
    <location>
        <begin position="142"/>
        <end position="158"/>
    </location>
</feature>
<dbReference type="Pfam" id="PF01142">
    <property type="entry name" value="TruD"/>
    <property type="match status" value="1"/>
</dbReference>
<name>A0A2T3B2H3_AMORE</name>
<evidence type="ECO:0000313" key="6">
    <source>
        <dbReference type="Proteomes" id="UP000241818"/>
    </source>
</evidence>
<dbReference type="GO" id="GO:0009982">
    <property type="term" value="F:pseudouridine synthase activity"/>
    <property type="evidence" value="ECO:0007669"/>
    <property type="project" value="InterPro"/>
</dbReference>
<accession>A0A2T3B2H3</accession>
<feature type="region of interest" description="Disordered" evidence="3">
    <location>
        <begin position="729"/>
        <end position="803"/>
    </location>
</feature>
<dbReference type="InterPro" id="IPR020103">
    <property type="entry name" value="PsdUridine_synth_cat_dom_sf"/>
</dbReference>
<dbReference type="EMBL" id="KZ679011">
    <property type="protein sequence ID" value="PSS18761.1"/>
    <property type="molecule type" value="Genomic_DNA"/>
</dbReference>
<evidence type="ECO:0000313" key="5">
    <source>
        <dbReference type="EMBL" id="PSS18761.1"/>
    </source>
</evidence>
<feature type="domain" description="TRUD" evidence="4">
    <location>
        <begin position="434"/>
        <end position="699"/>
    </location>
</feature>
<dbReference type="STRING" id="857342.A0A2T3B2H3"/>
<dbReference type="PANTHER" id="PTHR13326">
    <property type="entry name" value="TRNA PSEUDOURIDINE SYNTHASE D"/>
    <property type="match status" value="1"/>
</dbReference>
<dbReference type="AlphaFoldDB" id="A0A2T3B2H3"/>
<keyword evidence="2" id="KW-0413">Isomerase</keyword>
<feature type="compositionally biased region" description="Polar residues" evidence="3">
    <location>
        <begin position="767"/>
        <end position="783"/>
    </location>
</feature>
<dbReference type="GO" id="GO:0005634">
    <property type="term" value="C:nucleus"/>
    <property type="evidence" value="ECO:0007669"/>
    <property type="project" value="TreeGrafter"/>
</dbReference>
<dbReference type="GeneID" id="36568813"/>
<dbReference type="Gene3D" id="3.30.2350.20">
    <property type="entry name" value="TruD, catalytic domain"/>
    <property type="match status" value="3"/>
</dbReference>
<dbReference type="SUPFAM" id="SSF55120">
    <property type="entry name" value="Pseudouridine synthase"/>
    <property type="match status" value="1"/>
</dbReference>
<evidence type="ECO:0000256" key="1">
    <source>
        <dbReference type="ARBA" id="ARBA00007953"/>
    </source>
</evidence>
<dbReference type="CDD" id="cd02576">
    <property type="entry name" value="PseudoU_synth_ScPUS7"/>
    <property type="match status" value="1"/>
</dbReference>
<organism evidence="5 6">
    <name type="scientific">Amorphotheca resinae ATCC 22711</name>
    <dbReference type="NCBI Taxonomy" id="857342"/>
    <lineage>
        <taxon>Eukaryota</taxon>
        <taxon>Fungi</taxon>
        <taxon>Dikarya</taxon>
        <taxon>Ascomycota</taxon>
        <taxon>Pezizomycotina</taxon>
        <taxon>Leotiomycetes</taxon>
        <taxon>Helotiales</taxon>
        <taxon>Amorphothecaceae</taxon>
        <taxon>Amorphotheca</taxon>
    </lineage>
</organism>